<evidence type="ECO:0000313" key="2">
    <source>
        <dbReference type="Proteomes" id="UP000076660"/>
    </source>
</evidence>
<protein>
    <submittedName>
        <fullName evidence="1">Uncharacterized protein</fullName>
    </submittedName>
</protein>
<dbReference type="OrthoDB" id="5122029at2"/>
<organism evidence="1 2">
    <name type="scientific">Amycolatopsis keratiniphila subsp. keratiniphila</name>
    <dbReference type="NCBI Taxonomy" id="227715"/>
    <lineage>
        <taxon>Bacteria</taxon>
        <taxon>Bacillati</taxon>
        <taxon>Actinomycetota</taxon>
        <taxon>Actinomycetes</taxon>
        <taxon>Pseudonocardiales</taxon>
        <taxon>Pseudonocardiaceae</taxon>
        <taxon>Amycolatopsis</taxon>
        <taxon>Amycolatopsis japonica group</taxon>
    </lineage>
</organism>
<comment type="caution">
    <text evidence="1">The sequence shown here is derived from an EMBL/GenBank/DDBJ whole genome shotgun (WGS) entry which is preliminary data.</text>
</comment>
<dbReference type="AlphaFoldDB" id="A0A1W2M237"/>
<reference evidence="1 2" key="1">
    <citation type="submission" date="2016-12" db="EMBL/GenBank/DDBJ databases">
        <title>Amycolatopsis keratiniphila subsp. keratiniphila genome sequencing and assembly.</title>
        <authorList>
            <person name="Mayilraj S."/>
            <person name="Kaur N."/>
        </authorList>
    </citation>
    <scope>NUCLEOTIDE SEQUENCE [LARGE SCALE GENOMIC DNA]</scope>
    <source>
        <strain evidence="1 2">DSM 44409</strain>
    </source>
</reference>
<evidence type="ECO:0000313" key="1">
    <source>
        <dbReference type="EMBL" id="ONF73921.1"/>
    </source>
</evidence>
<sequence length="131" mass="13256">MSSDTANLSTDDLAAAVRARAAGSPPDEAAADLLISGGWLDRADFRLFVDYTDDPDLTGDGSPLARVLWADVVAALDSGELRASGGPGRTLRIAASLGGGVPVNLRENATNSLGRAHAADVAAAITHATTS</sequence>
<gene>
    <name evidence="1" type="ORF">AVR91_0204105</name>
</gene>
<dbReference type="EMBL" id="LQMT02000006">
    <property type="protein sequence ID" value="ONF73921.1"/>
    <property type="molecule type" value="Genomic_DNA"/>
</dbReference>
<proteinExistence type="predicted"/>
<name>A0A1W2M237_9PSEU</name>
<accession>A0A1W2M237</accession>
<dbReference type="RefSeq" id="WP_063276360.1">
    <property type="nucleotide sequence ID" value="NZ_LQMT02000006.1"/>
</dbReference>
<dbReference type="Proteomes" id="UP000076660">
    <property type="component" value="Unassembled WGS sequence"/>
</dbReference>